<name>A0A8E4ZBU9_9CAUD</name>
<evidence type="ECO:0000313" key="2">
    <source>
        <dbReference type="Proteomes" id="UP000693804"/>
    </source>
</evidence>
<evidence type="ECO:0000313" key="1">
    <source>
        <dbReference type="EMBL" id="QQV89977.1"/>
    </source>
</evidence>
<keyword evidence="2" id="KW-1185">Reference proteome</keyword>
<accession>A0A8E4ZBU9</accession>
<reference evidence="1" key="1">
    <citation type="submission" date="2020-07" db="EMBL/GenBank/DDBJ databases">
        <title>Highly diverse flavobacterial phages as mortality factor during North Sea spring blooms.</title>
        <authorList>
            <person name="Bartlau N."/>
            <person name="Wichels A."/>
            <person name="Krohne G."/>
            <person name="Adriaenssens E.M."/>
            <person name="Heins A."/>
            <person name="Fuchs B.M."/>
            <person name="Amann R."/>
            <person name="Moraru C."/>
        </authorList>
    </citation>
    <scope>NUCLEOTIDE SEQUENCE</scope>
</reference>
<gene>
    <name evidence="1" type="ORF">Ingeline1_33</name>
</gene>
<dbReference type="Proteomes" id="UP000693804">
    <property type="component" value="Segment"/>
</dbReference>
<sequence length="317" mass="34213">MKHTISIVLFFILSLGLNAQTVEGTVGSDGNLIPFNVSGGLDETAVDAKIETANALNISSLTSSRTLSKTDFGGIIKHTATGSKRISIPTQANEDFENDGVVSLLSFNDASKIIVEDLNNSGFDRLQLTGKGKMGTIARNGSDNWLYWGAFEEYVNETEELNTRVNSMSKLNNANALTGISQLNSLLTSEPNDSRYALNVESTLVDANTRAFITFGDILPNTDYDYEFKIRNVVGLAANKSFRVVFTGGAVVTQIWHEITSDNFVTIKGTLNSGDNTSLGFNAYLNRNFVTETTAGTVAGDIGDSLEVTDLSFKIAE</sequence>
<protein>
    <submittedName>
        <fullName evidence="1">Structural protein</fullName>
    </submittedName>
</protein>
<proteinExistence type="predicted"/>
<dbReference type="EMBL" id="MT732435">
    <property type="protein sequence ID" value="QQV89977.1"/>
    <property type="molecule type" value="Genomic_DNA"/>
</dbReference>
<organism evidence="1 2">
    <name type="scientific">Cellulophaga phage Ingeline_1</name>
    <dbReference type="NCBI Taxonomy" id="2745674"/>
    <lineage>
        <taxon>Viruses</taxon>
        <taxon>Duplodnaviria</taxon>
        <taxon>Heunggongvirae</taxon>
        <taxon>Uroviricota</taxon>
        <taxon>Caudoviricetes</taxon>
        <taxon>Duneviridae</taxon>
        <taxon>Ingelinevirus</taxon>
        <taxon>Ingelinevirus ingeline</taxon>
    </lineage>
</organism>